<dbReference type="STRING" id="1503.CLPU_3c01690"/>
<feature type="transmembrane region" description="Helical" evidence="1">
    <location>
        <begin position="155"/>
        <end position="176"/>
    </location>
</feature>
<gene>
    <name evidence="2" type="ORF">CLPU_3c01690</name>
</gene>
<keyword evidence="1" id="KW-1133">Transmembrane helix</keyword>
<feature type="transmembrane region" description="Helical" evidence="1">
    <location>
        <begin position="228"/>
        <end position="249"/>
    </location>
</feature>
<keyword evidence="3" id="KW-1185">Reference proteome</keyword>
<keyword evidence="1" id="KW-0812">Transmembrane</keyword>
<evidence type="ECO:0000256" key="1">
    <source>
        <dbReference type="SAM" id="Phobius"/>
    </source>
</evidence>
<feature type="transmembrane region" description="Helical" evidence="1">
    <location>
        <begin position="109"/>
        <end position="135"/>
    </location>
</feature>
<accession>A0A0L0WD74</accession>
<dbReference type="RefSeq" id="WP_050354380.1">
    <property type="nucleotide sequence ID" value="NZ_LGSS01000003.1"/>
</dbReference>
<feature type="transmembrane region" description="Helical" evidence="1">
    <location>
        <begin position="188"/>
        <end position="208"/>
    </location>
</feature>
<evidence type="ECO:0000313" key="3">
    <source>
        <dbReference type="Proteomes" id="UP000037267"/>
    </source>
</evidence>
<name>A0A0L0WD74_GOTPU</name>
<dbReference type="PANTHER" id="PTHR37305:SF1">
    <property type="entry name" value="MEMBRANE PROTEIN"/>
    <property type="match status" value="1"/>
</dbReference>
<proteinExistence type="predicted"/>
<dbReference type="PANTHER" id="PTHR37305">
    <property type="entry name" value="INTEGRAL MEMBRANE PROTEIN-RELATED"/>
    <property type="match status" value="1"/>
</dbReference>
<comment type="caution">
    <text evidence="2">The sequence shown here is derived from an EMBL/GenBank/DDBJ whole genome shotgun (WGS) entry which is preliminary data.</text>
</comment>
<feature type="transmembrane region" description="Helical" evidence="1">
    <location>
        <begin position="57"/>
        <end position="78"/>
    </location>
</feature>
<dbReference type="Proteomes" id="UP000037267">
    <property type="component" value="Unassembled WGS sequence"/>
</dbReference>
<evidence type="ECO:0000313" key="2">
    <source>
        <dbReference type="EMBL" id="KNF09391.1"/>
    </source>
</evidence>
<reference evidence="3" key="1">
    <citation type="submission" date="2015-07" db="EMBL/GenBank/DDBJ databases">
        <title>Draft genome sequence of the purine-degrading Gottschalkia purinilyticum DSM 1384 (formerly Clostridium purinilyticum).</title>
        <authorList>
            <person name="Poehlein A."/>
            <person name="Schiel-Bengelsdorf B."/>
            <person name="Bengelsdorf F.R."/>
            <person name="Daniel R."/>
            <person name="Duerre P."/>
        </authorList>
    </citation>
    <scope>NUCLEOTIDE SEQUENCE [LARGE SCALE GENOMIC DNA]</scope>
    <source>
        <strain evidence="3">DSM 1384</strain>
    </source>
</reference>
<organism evidence="2 3">
    <name type="scientific">Gottschalkia purinilytica</name>
    <name type="common">Clostridium purinilyticum</name>
    <dbReference type="NCBI Taxonomy" id="1503"/>
    <lineage>
        <taxon>Bacteria</taxon>
        <taxon>Bacillati</taxon>
        <taxon>Bacillota</taxon>
        <taxon>Tissierellia</taxon>
        <taxon>Tissierellales</taxon>
        <taxon>Gottschalkiaceae</taxon>
        <taxon>Gottschalkia</taxon>
    </lineage>
</organism>
<keyword evidence="1" id="KW-0472">Membrane</keyword>
<sequence>MINLVVSELERIWSRSKTKVILVMLILITLIWSNSMRQWNVGFYDANNTISLNNLNFSVFILRDLHIFLMFIALPLLYTDSLNAEHTMGSYRNIITRPYKKWHFIVSKLLTQTIITIIVLSIVFIITNLFAYFFLKPVDTTMFFKTKEVFDTTRALIYSLKFYGLEFFILLTLLSINSIICSIIPNSVLSMFITMGFFVGSIYVSDIFEFFLSSTKTIFDILGGLPSLDFYSIILTLIVSGLSCSIIIWEKRDFLF</sequence>
<feature type="transmembrane region" description="Helical" evidence="1">
    <location>
        <begin position="20"/>
        <end position="37"/>
    </location>
</feature>
<dbReference type="AlphaFoldDB" id="A0A0L0WD74"/>
<dbReference type="OrthoDB" id="2943698at2"/>
<protein>
    <submittedName>
        <fullName evidence="2">ABC-2 family transporter protein</fullName>
    </submittedName>
</protein>
<dbReference type="EMBL" id="LGSS01000003">
    <property type="protein sequence ID" value="KNF09391.1"/>
    <property type="molecule type" value="Genomic_DNA"/>
</dbReference>